<dbReference type="Proteomes" id="UP000308600">
    <property type="component" value="Unassembled WGS sequence"/>
</dbReference>
<evidence type="ECO:0000313" key="1">
    <source>
        <dbReference type="EMBL" id="TFK68423.1"/>
    </source>
</evidence>
<sequence length="527" mass="58383">MYLQTLREAFFESDYAPYYVIITLSVFFPLILSIATSPTTSSSKRRSHRSDDDSLRTRSRPNSRRSSISSRRSSGSRIDGPTAAHPVDQLLSPKPPGHLQSPLRLSLPPASLSEHARVLSPTSATTPIRSIPTSPVPPPRPRLKSVREGQASRPRRSFAKFSSLSPELQLRALSFTPTADVASLLLVSRNIRDLTLMACLPYFPIALTTMERIESFSELLRNNPAYALYVKHIWIGQMSSRPNTPDIPAGEGPPAPNEMPPPSPEVEASAWILAQCTNVSSLACEAQILHRTLYTSMSWQSQQGSTEAPPPSLLHKTCESLTLLPSIRGWERAISALGSTQDPGHVGIGASFLQQITHLRIVSSLNLPLRNAVEDAQQKQESTSRQTQGKGQTKSRDRLKWKFNKSAEPEQPPVVQAQPIAFPRLTHLSLRDPRKTVQIVDKAQSCITDTQMYPQLKLVIVTREITNERGGRVTATVERSSKESRIIIFNMPKLAEMGGGQSEVRLWKDTIWMGELWVQAALAMGEV</sequence>
<evidence type="ECO:0000313" key="2">
    <source>
        <dbReference type="Proteomes" id="UP000308600"/>
    </source>
</evidence>
<accession>A0ACD3AR65</accession>
<proteinExistence type="predicted"/>
<protein>
    <submittedName>
        <fullName evidence="1">Uncharacterized protein</fullName>
    </submittedName>
</protein>
<keyword evidence="2" id="KW-1185">Reference proteome</keyword>
<dbReference type="EMBL" id="ML208352">
    <property type="protein sequence ID" value="TFK68423.1"/>
    <property type="molecule type" value="Genomic_DNA"/>
</dbReference>
<name>A0ACD3AR65_9AGAR</name>
<gene>
    <name evidence="1" type="ORF">BDN72DRAFT_680217</name>
</gene>
<reference evidence="1 2" key="1">
    <citation type="journal article" date="2019" name="Nat. Ecol. Evol.">
        <title>Megaphylogeny resolves global patterns of mushroom evolution.</title>
        <authorList>
            <person name="Varga T."/>
            <person name="Krizsan K."/>
            <person name="Foldi C."/>
            <person name="Dima B."/>
            <person name="Sanchez-Garcia M."/>
            <person name="Sanchez-Ramirez S."/>
            <person name="Szollosi G.J."/>
            <person name="Szarkandi J.G."/>
            <person name="Papp V."/>
            <person name="Albert L."/>
            <person name="Andreopoulos W."/>
            <person name="Angelini C."/>
            <person name="Antonin V."/>
            <person name="Barry K.W."/>
            <person name="Bougher N.L."/>
            <person name="Buchanan P."/>
            <person name="Buyck B."/>
            <person name="Bense V."/>
            <person name="Catcheside P."/>
            <person name="Chovatia M."/>
            <person name="Cooper J."/>
            <person name="Damon W."/>
            <person name="Desjardin D."/>
            <person name="Finy P."/>
            <person name="Geml J."/>
            <person name="Haridas S."/>
            <person name="Hughes K."/>
            <person name="Justo A."/>
            <person name="Karasinski D."/>
            <person name="Kautmanova I."/>
            <person name="Kiss B."/>
            <person name="Kocsube S."/>
            <person name="Kotiranta H."/>
            <person name="LaButti K.M."/>
            <person name="Lechner B.E."/>
            <person name="Liimatainen K."/>
            <person name="Lipzen A."/>
            <person name="Lukacs Z."/>
            <person name="Mihaltcheva S."/>
            <person name="Morgado L.N."/>
            <person name="Niskanen T."/>
            <person name="Noordeloos M.E."/>
            <person name="Ohm R.A."/>
            <person name="Ortiz-Santana B."/>
            <person name="Ovrebo C."/>
            <person name="Racz N."/>
            <person name="Riley R."/>
            <person name="Savchenko A."/>
            <person name="Shiryaev A."/>
            <person name="Soop K."/>
            <person name="Spirin V."/>
            <person name="Szebenyi C."/>
            <person name="Tomsovsky M."/>
            <person name="Tulloss R.E."/>
            <person name="Uehling J."/>
            <person name="Grigoriev I.V."/>
            <person name="Vagvolgyi C."/>
            <person name="Papp T."/>
            <person name="Martin F.M."/>
            <person name="Miettinen O."/>
            <person name="Hibbett D.S."/>
            <person name="Nagy L.G."/>
        </authorList>
    </citation>
    <scope>NUCLEOTIDE SEQUENCE [LARGE SCALE GENOMIC DNA]</scope>
    <source>
        <strain evidence="1 2">NL-1719</strain>
    </source>
</reference>
<organism evidence="1 2">
    <name type="scientific">Pluteus cervinus</name>
    <dbReference type="NCBI Taxonomy" id="181527"/>
    <lineage>
        <taxon>Eukaryota</taxon>
        <taxon>Fungi</taxon>
        <taxon>Dikarya</taxon>
        <taxon>Basidiomycota</taxon>
        <taxon>Agaricomycotina</taxon>
        <taxon>Agaricomycetes</taxon>
        <taxon>Agaricomycetidae</taxon>
        <taxon>Agaricales</taxon>
        <taxon>Pluteineae</taxon>
        <taxon>Pluteaceae</taxon>
        <taxon>Pluteus</taxon>
    </lineage>
</organism>